<reference evidence="7" key="1">
    <citation type="submission" date="2020-05" db="EMBL/GenBank/DDBJ databases">
        <title>Phylogenomic resolution of chytrid fungi.</title>
        <authorList>
            <person name="Stajich J.E."/>
            <person name="Amses K."/>
            <person name="Simmons R."/>
            <person name="Seto K."/>
            <person name="Myers J."/>
            <person name="Bonds A."/>
            <person name="Quandt C.A."/>
            <person name="Barry K."/>
            <person name="Liu P."/>
            <person name="Grigoriev I."/>
            <person name="Longcore J.E."/>
            <person name="James T.Y."/>
        </authorList>
    </citation>
    <scope>NUCLEOTIDE SEQUENCE</scope>
    <source>
        <strain evidence="7">JEL0318</strain>
    </source>
</reference>
<feature type="region of interest" description="Disordered" evidence="5">
    <location>
        <begin position="197"/>
        <end position="255"/>
    </location>
</feature>
<comment type="caution">
    <text evidence="7">The sequence shown here is derived from an EMBL/GenBank/DDBJ whole genome shotgun (WGS) entry which is preliminary data.</text>
</comment>
<dbReference type="Gene3D" id="1.10.30.10">
    <property type="entry name" value="High mobility group box domain"/>
    <property type="match status" value="1"/>
</dbReference>
<dbReference type="InterPro" id="IPR036910">
    <property type="entry name" value="HMG_box_dom_sf"/>
</dbReference>
<evidence type="ECO:0000256" key="4">
    <source>
        <dbReference type="PROSITE-ProRule" id="PRU00267"/>
    </source>
</evidence>
<dbReference type="GO" id="GO:0005634">
    <property type="term" value="C:nucleus"/>
    <property type="evidence" value="ECO:0007669"/>
    <property type="project" value="UniProtKB-SubCell"/>
</dbReference>
<dbReference type="Pfam" id="PF00505">
    <property type="entry name" value="HMG_box"/>
    <property type="match status" value="1"/>
</dbReference>
<dbReference type="PROSITE" id="PS50118">
    <property type="entry name" value="HMG_BOX_2"/>
    <property type="match status" value="1"/>
</dbReference>
<dbReference type="Proteomes" id="UP001212841">
    <property type="component" value="Unassembled WGS sequence"/>
</dbReference>
<evidence type="ECO:0000259" key="6">
    <source>
        <dbReference type="PROSITE" id="PS50118"/>
    </source>
</evidence>
<keyword evidence="3 4" id="KW-0539">Nucleus</keyword>
<feature type="non-terminal residue" evidence="7">
    <location>
        <position position="255"/>
    </location>
</feature>
<evidence type="ECO:0000256" key="3">
    <source>
        <dbReference type="ARBA" id="ARBA00023242"/>
    </source>
</evidence>
<dbReference type="PANTHER" id="PTHR48112">
    <property type="entry name" value="HIGH MOBILITY GROUP PROTEIN DSP1"/>
    <property type="match status" value="1"/>
</dbReference>
<accession>A0AAD5SEU3</accession>
<dbReference type="AlphaFoldDB" id="A0AAD5SEU3"/>
<feature type="domain" description="HMG box" evidence="6">
    <location>
        <begin position="127"/>
        <end position="195"/>
    </location>
</feature>
<feature type="compositionally biased region" description="Low complexity" evidence="5">
    <location>
        <begin position="68"/>
        <end position="114"/>
    </location>
</feature>
<dbReference type="PANTHER" id="PTHR48112:SF32">
    <property type="entry name" value="HIGH MOBILITY GROUP PROTEIN B3"/>
    <property type="match status" value="1"/>
</dbReference>
<dbReference type="InterPro" id="IPR050342">
    <property type="entry name" value="HMGB"/>
</dbReference>
<comment type="subcellular location">
    <subcellularLocation>
        <location evidence="1">Nucleus</location>
    </subcellularLocation>
</comment>
<name>A0AAD5SEU3_9FUNG</name>
<sequence>MGDRDRSRLPQPIPPLQTEKGQEFMRCLASVLHGVQGICTLIQENSIPGLDLSPLLPYSQLPFPPAPTYQQQQQQAVQHVSQQQAQQAQQQSIQQTQQSPEQAQPTQQAQATPSTGKAKKTKDPNAPKQPLTSYILYCQDIREQVRAEHPEFSQTEIAREMGRRWKEISEEEKRPYDEKALRKREEYNHALVAYRQRTLADNNTQPQPEETDADTLLAQTTHYSHHQHPNSANPTLLPAPQSQPASPPLTDSPPA</sequence>
<feature type="compositionally biased region" description="Pro residues" evidence="5">
    <location>
        <begin position="245"/>
        <end position="255"/>
    </location>
</feature>
<keyword evidence="2 4" id="KW-0238">DNA-binding</keyword>
<dbReference type="SUPFAM" id="SSF47095">
    <property type="entry name" value="HMG-box"/>
    <property type="match status" value="1"/>
</dbReference>
<evidence type="ECO:0000256" key="1">
    <source>
        <dbReference type="ARBA" id="ARBA00004123"/>
    </source>
</evidence>
<feature type="compositionally biased region" description="Polar residues" evidence="5">
    <location>
        <begin position="199"/>
        <end position="208"/>
    </location>
</feature>
<feature type="DNA-binding region" description="HMG box" evidence="4">
    <location>
        <begin position="127"/>
        <end position="195"/>
    </location>
</feature>
<keyword evidence="8" id="KW-1185">Reference proteome</keyword>
<dbReference type="SMART" id="SM00398">
    <property type="entry name" value="HMG"/>
    <property type="match status" value="1"/>
</dbReference>
<dbReference type="GO" id="GO:0003677">
    <property type="term" value="F:DNA binding"/>
    <property type="evidence" value="ECO:0007669"/>
    <property type="project" value="UniProtKB-UniRule"/>
</dbReference>
<gene>
    <name evidence="7" type="ORF">HK097_010995</name>
</gene>
<protein>
    <recommendedName>
        <fullName evidence="6">HMG box domain-containing protein</fullName>
    </recommendedName>
</protein>
<feature type="region of interest" description="Disordered" evidence="5">
    <location>
        <begin position="63"/>
        <end position="131"/>
    </location>
</feature>
<dbReference type="EMBL" id="JADGJD010000868">
    <property type="protein sequence ID" value="KAJ3047977.1"/>
    <property type="molecule type" value="Genomic_DNA"/>
</dbReference>
<evidence type="ECO:0000313" key="8">
    <source>
        <dbReference type="Proteomes" id="UP001212841"/>
    </source>
</evidence>
<evidence type="ECO:0000313" key="7">
    <source>
        <dbReference type="EMBL" id="KAJ3047977.1"/>
    </source>
</evidence>
<dbReference type="InterPro" id="IPR009071">
    <property type="entry name" value="HMG_box_dom"/>
</dbReference>
<organism evidence="7 8">
    <name type="scientific">Rhizophlyctis rosea</name>
    <dbReference type="NCBI Taxonomy" id="64517"/>
    <lineage>
        <taxon>Eukaryota</taxon>
        <taxon>Fungi</taxon>
        <taxon>Fungi incertae sedis</taxon>
        <taxon>Chytridiomycota</taxon>
        <taxon>Chytridiomycota incertae sedis</taxon>
        <taxon>Chytridiomycetes</taxon>
        <taxon>Rhizophlyctidales</taxon>
        <taxon>Rhizophlyctidaceae</taxon>
        <taxon>Rhizophlyctis</taxon>
    </lineage>
</organism>
<proteinExistence type="predicted"/>
<evidence type="ECO:0000256" key="5">
    <source>
        <dbReference type="SAM" id="MobiDB-lite"/>
    </source>
</evidence>
<evidence type="ECO:0000256" key="2">
    <source>
        <dbReference type="ARBA" id="ARBA00023125"/>
    </source>
</evidence>